<evidence type="ECO:0000313" key="2">
    <source>
        <dbReference type="EMBL" id="MBB5692149.1"/>
    </source>
</evidence>
<feature type="domain" description="Chalcone isomerase" evidence="1">
    <location>
        <begin position="44"/>
        <end position="190"/>
    </location>
</feature>
<dbReference type="InterPro" id="IPR016087">
    <property type="entry name" value="Chalcone_isomerase"/>
</dbReference>
<dbReference type="RefSeq" id="WP_184512825.1">
    <property type="nucleotide sequence ID" value="NZ_JACIJD010000001.1"/>
</dbReference>
<dbReference type="Proteomes" id="UP000580654">
    <property type="component" value="Unassembled WGS sequence"/>
</dbReference>
<sequence length="192" mass="20671">MARDGLAAAWSETSARAGGVPRRLLALPLLAAALPRPARAQEAPPVLETAGRRLVLNGTGVRRFLGFEVLRGWLYLEGRSSDAEAILASPGVKLLRIRYSVDVPRSRLVSGWEDGFRDGCGCEMPADFRARLRDLPAGQVEDWLFLPDRAEIAYAGEPPVRVGAHQGRMMLASFIGPDASSAGLRRGLLGQG</sequence>
<keyword evidence="3" id="KW-1185">Reference proteome</keyword>
<evidence type="ECO:0000259" key="1">
    <source>
        <dbReference type="Pfam" id="PF16036"/>
    </source>
</evidence>
<name>A0A840XZY2_9PROT</name>
<reference evidence="2 3" key="1">
    <citation type="submission" date="2020-08" db="EMBL/GenBank/DDBJ databases">
        <title>Genomic Encyclopedia of Type Strains, Phase IV (KMG-IV): sequencing the most valuable type-strain genomes for metagenomic binning, comparative biology and taxonomic classification.</title>
        <authorList>
            <person name="Goeker M."/>
        </authorList>
    </citation>
    <scope>NUCLEOTIDE SEQUENCE [LARGE SCALE GENOMIC DNA]</scope>
    <source>
        <strain evidence="2 3">DSM 25622</strain>
    </source>
</reference>
<dbReference type="Pfam" id="PF16036">
    <property type="entry name" value="Chalcone_3"/>
    <property type="match status" value="1"/>
</dbReference>
<dbReference type="AlphaFoldDB" id="A0A840XZY2"/>
<dbReference type="EMBL" id="JACIJD010000001">
    <property type="protein sequence ID" value="MBB5692149.1"/>
    <property type="molecule type" value="Genomic_DNA"/>
</dbReference>
<protein>
    <recommendedName>
        <fullName evidence="1">Chalcone isomerase domain-containing protein</fullName>
    </recommendedName>
</protein>
<organism evidence="2 3">
    <name type="scientific">Muricoccus pecuniae</name>
    <dbReference type="NCBI Taxonomy" id="693023"/>
    <lineage>
        <taxon>Bacteria</taxon>
        <taxon>Pseudomonadati</taxon>
        <taxon>Pseudomonadota</taxon>
        <taxon>Alphaproteobacteria</taxon>
        <taxon>Acetobacterales</taxon>
        <taxon>Roseomonadaceae</taxon>
        <taxon>Muricoccus</taxon>
    </lineage>
</organism>
<gene>
    <name evidence="2" type="ORF">FHS87_000160</name>
</gene>
<accession>A0A840XZY2</accession>
<comment type="caution">
    <text evidence="2">The sequence shown here is derived from an EMBL/GenBank/DDBJ whole genome shotgun (WGS) entry which is preliminary data.</text>
</comment>
<proteinExistence type="predicted"/>
<evidence type="ECO:0000313" key="3">
    <source>
        <dbReference type="Proteomes" id="UP000580654"/>
    </source>
</evidence>